<dbReference type="CDD" id="cd07436">
    <property type="entry name" value="PHP_PolX"/>
    <property type="match status" value="1"/>
</dbReference>
<organism evidence="2 3">
    <name type="scientific">Candidatus Azambacteria bacterium GW2011_GWE2_46_45</name>
    <dbReference type="NCBI Taxonomy" id="1618625"/>
    <lineage>
        <taxon>Bacteria</taxon>
        <taxon>Candidatus Azamiibacteriota</taxon>
    </lineage>
</organism>
<comment type="caution">
    <text evidence="2">The sequence shown here is derived from an EMBL/GenBank/DDBJ whole genome shotgun (WGS) entry which is preliminary data.</text>
</comment>
<dbReference type="Pfam" id="PF02811">
    <property type="entry name" value="PHP"/>
    <property type="match status" value="1"/>
</dbReference>
<dbReference type="SMART" id="SM00481">
    <property type="entry name" value="POLIIIAc"/>
    <property type="match status" value="1"/>
</dbReference>
<dbReference type="AlphaFoldDB" id="A0A0G1T383"/>
<proteinExistence type="predicted"/>
<dbReference type="GO" id="GO:0008270">
    <property type="term" value="F:zinc ion binding"/>
    <property type="evidence" value="ECO:0007669"/>
    <property type="project" value="TreeGrafter"/>
</dbReference>
<dbReference type="InterPro" id="IPR006976">
    <property type="entry name" value="VanZ-like"/>
</dbReference>
<dbReference type="Gene3D" id="3.20.20.140">
    <property type="entry name" value="Metal-dependent hydrolases"/>
    <property type="match status" value="1"/>
</dbReference>
<dbReference type="PANTHER" id="PTHR36928:SF1">
    <property type="entry name" value="PHOSPHATASE YCDX-RELATED"/>
    <property type="match status" value="1"/>
</dbReference>
<dbReference type="Proteomes" id="UP000034202">
    <property type="component" value="Unassembled WGS sequence"/>
</dbReference>
<reference evidence="2 3" key="1">
    <citation type="journal article" date="2015" name="Nature">
        <title>rRNA introns, odd ribosomes, and small enigmatic genomes across a large radiation of phyla.</title>
        <authorList>
            <person name="Brown C.T."/>
            <person name="Hug L.A."/>
            <person name="Thomas B.C."/>
            <person name="Sharon I."/>
            <person name="Castelle C.J."/>
            <person name="Singh A."/>
            <person name="Wilkins M.J."/>
            <person name="Williams K.H."/>
            <person name="Banfield J.F."/>
        </authorList>
    </citation>
    <scope>NUCLEOTIDE SEQUENCE [LARGE SCALE GENOMIC DNA]</scope>
</reference>
<dbReference type="PANTHER" id="PTHR36928">
    <property type="entry name" value="PHOSPHATASE YCDX-RELATED"/>
    <property type="match status" value="1"/>
</dbReference>
<evidence type="ECO:0000313" key="2">
    <source>
        <dbReference type="EMBL" id="KKU39910.1"/>
    </source>
</evidence>
<evidence type="ECO:0000259" key="1">
    <source>
        <dbReference type="SMART" id="SM00481"/>
    </source>
</evidence>
<protein>
    <submittedName>
        <fullName evidence="2">Polymerase X family protein</fullName>
    </submittedName>
</protein>
<dbReference type="InterPro" id="IPR050243">
    <property type="entry name" value="PHP_phosphatase"/>
</dbReference>
<dbReference type="InterPro" id="IPR047967">
    <property type="entry name" value="PolX_PHP"/>
</dbReference>
<name>A0A0G1T383_9BACT</name>
<accession>A0A0G1T383</accession>
<gene>
    <name evidence="2" type="ORF">UX55_C0023G0010</name>
</gene>
<dbReference type="Pfam" id="PF04892">
    <property type="entry name" value="VanZ"/>
    <property type="match status" value="1"/>
</dbReference>
<dbReference type="GO" id="GO:0005829">
    <property type="term" value="C:cytosol"/>
    <property type="evidence" value="ECO:0007669"/>
    <property type="project" value="TreeGrafter"/>
</dbReference>
<dbReference type="EMBL" id="LCMQ01000023">
    <property type="protein sequence ID" value="KKU39910.1"/>
    <property type="molecule type" value="Genomic_DNA"/>
</dbReference>
<dbReference type="NCBIfam" id="NF037970">
    <property type="entry name" value="vanZ_1"/>
    <property type="match status" value="1"/>
</dbReference>
<evidence type="ECO:0000313" key="3">
    <source>
        <dbReference type="Proteomes" id="UP000034202"/>
    </source>
</evidence>
<dbReference type="InterPro" id="IPR016195">
    <property type="entry name" value="Pol/histidinol_Pase-like"/>
</dbReference>
<dbReference type="InterPro" id="IPR003141">
    <property type="entry name" value="Pol/His_phosphatase_N"/>
</dbReference>
<feature type="domain" description="Polymerase/histidinol phosphatase N-terminal" evidence="1">
    <location>
        <begin position="1"/>
        <end position="82"/>
    </location>
</feature>
<sequence length="350" mass="39786">MQIQTDWTDGANSIEEMAEEAKKLGLEYIAITDHTKSLAMTGGSDEKKLLRQMAAIDKLNSKIKNQKSKFRILKGAEVNILKNGSLDIADDVLAKLDVVGAAVHSHFNLPRTEQIKRIIRAMENPNVDILFHPTGRIIQRRAAYDLDIDEIIKAAKRTGTILEIDAYPDRLDIKDEYVKKCVEQGVKLAIDSDAHSVVHIHYLEYGIAQARRGWAEKSAGMVIFFKKIFKHWLPVFLLAGLIFYLSNQPELKSGFEFDFYLRKAAHVLEYFALTFLLHRAFKSHGMENKKAMAFSAVIAFLYAASDEWHQSFVFGREGKISDVTIDGFGVLFYFFYYRLKNLGVIGRQIG</sequence>
<dbReference type="InterPro" id="IPR004013">
    <property type="entry name" value="PHP_dom"/>
</dbReference>
<dbReference type="SUPFAM" id="SSF89550">
    <property type="entry name" value="PHP domain-like"/>
    <property type="match status" value="1"/>
</dbReference>
<dbReference type="GO" id="GO:0042578">
    <property type="term" value="F:phosphoric ester hydrolase activity"/>
    <property type="evidence" value="ECO:0007669"/>
    <property type="project" value="TreeGrafter"/>
</dbReference>